<dbReference type="AlphaFoldDB" id="A0AAJ7THI2"/>
<feature type="region of interest" description="Disordered" evidence="9">
    <location>
        <begin position="759"/>
        <end position="819"/>
    </location>
</feature>
<evidence type="ECO:0000256" key="8">
    <source>
        <dbReference type="ARBA" id="ARBA00023273"/>
    </source>
</evidence>
<organism evidence="10 13">
    <name type="scientific">Petromyzon marinus</name>
    <name type="common">Sea lamprey</name>
    <dbReference type="NCBI Taxonomy" id="7757"/>
    <lineage>
        <taxon>Eukaryota</taxon>
        <taxon>Metazoa</taxon>
        <taxon>Chordata</taxon>
        <taxon>Craniata</taxon>
        <taxon>Vertebrata</taxon>
        <taxon>Cyclostomata</taxon>
        <taxon>Hyperoartia</taxon>
        <taxon>Petromyzontiformes</taxon>
        <taxon>Petromyzontidae</taxon>
        <taxon>Petromyzon</taxon>
    </lineage>
</organism>
<accession>A0AAJ7THI2</accession>
<feature type="region of interest" description="Disordered" evidence="9">
    <location>
        <begin position="1"/>
        <end position="39"/>
    </location>
</feature>
<keyword evidence="4" id="KW-0677">Repeat</keyword>
<dbReference type="Proteomes" id="UP001318040">
    <property type="component" value="Chromosome 26"/>
</dbReference>
<dbReference type="RefSeq" id="XP_032816960.1">
    <property type="nucleotide sequence ID" value="XM_032961069.1"/>
</dbReference>
<keyword evidence="10" id="KW-1185">Reference proteome</keyword>
<evidence type="ECO:0000313" key="13">
    <source>
        <dbReference type="RefSeq" id="XP_032816961.1"/>
    </source>
</evidence>
<dbReference type="GO" id="GO:0031514">
    <property type="term" value="C:motile cilium"/>
    <property type="evidence" value="ECO:0007669"/>
    <property type="project" value="UniProtKB-SubCell"/>
</dbReference>
<proteinExistence type="predicted"/>
<dbReference type="SUPFAM" id="SSF82185">
    <property type="entry name" value="Histone H3 K4-specific methyltransferase SET7/9 N-terminal domain"/>
    <property type="match status" value="3"/>
</dbReference>
<protein>
    <submittedName>
        <fullName evidence="11 12">Radial spoke head 10 homolog B2-like</fullName>
    </submittedName>
</protein>
<sequence length="819" mass="93524">MPSLDEDDHQQDEEQDGDVEQHQQQQQQHEQEQGLAPGNDMRPLIALIIERFEVTDESEDQVKVFYQGGNVYSGSFCNNMMHGKGKYVWADGVEFEGDFWLNAMVGHGTYQWPDGNKYTGNVENGVRHGQGTLTVSKPFVSYSGHWYASERHGKGILYYDEKRESWYCGEWHHNMRHGWGIRRYPSGNIYEGQWLNNERHGEGCMRWITLMQEYNGQWKHGKPDGRGAHKWLVKRVGCSQYPLCNEYHGEWAAGHRHGQGEFLYASGAQYKGEWRQDRKHGSGTFTCKSGQIYEGSFVEDVMVGCSQNNVGENGLSRADASLPTKRHLEDKENTAEEGKMLQSSHVDLDLARLLQKFPADKREAEYKQVQFVVLQHIAALRRAYSKYSGLGVTHSPDNTFILSRMQWWRLLKDCQVHVEGPSLAQVDRLLSTFEEPLDQIHYPNKRLLMRQFLSNLTVLGYHMYHTDYAGKSGELAWCLSQLMNNAILPHACSIRGSVFGEAWRAQTALEYASKSWDIYRSLCKTNLYSPHEPTLTARNFLWMLQDFKLISKSLSAAKVMEILSLDNPAISDGASCNLSYELTFLEFLEALVACAEVSVPERSDGRNAMEPCAEANLAHSCSGARARWSRRESERQQQWGRWKLEEPQTAQPVDKSQESTTQEFTTQESSQATTREWISTNSYDGNTVVEDAWKNQLYAFFVEKLFGAFERNEALKAAAKKEQDQEADRAYNENIKVRQAWEQRMALEMEAMHAVERDGLNEQGSTLPWEEGAKVRPDEPTSKEPERPANSPAVTKSTSAVKVSVNSKPHSAKDKKKKK</sequence>
<keyword evidence="8" id="KW-0966">Cell projection</keyword>
<evidence type="ECO:0000313" key="11">
    <source>
        <dbReference type="RefSeq" id="XP_032816959.1"/>
    </source>
</evidence>
<dbReference type="PANTHER" id="PTHR46613:SF1">
    <property type="entry name" value="RADIAL SPOKE HEAD 10 HOMOLOG B-RELATED"/>
    <property type="match status" value="1"/>
</dbReference>
<name>A0AAJ7THI2_PETMA</name>
<reference evidence="11 12" key="1">
    <citation type="submission" date="2025-04" db="UniProtKB">
        <authorList>
            <consortium name="RefSeq"/>
        </authorList>
    </citation>
    <scope>IDENTIFICATION</scope>
    <source>
        <tissue evidence="11 12">Sperm</tissue>
    </source>
</reference>
<evidence type="ECO:0000256" key="4">
    <source>
        <dbReference type="ARBA" id="ARBA00022737"/>
    </source>
</evidence>
<feature type="compositionally biased region" description="Acidic residues" evidence="9">
    <location>
        <begin position="1"/>
        <end position="18"/>
    </location>
</feature>
<comment type="subcellular location">
    <subcellularLocation>
        <location evidence="1">Cell projection</location>
        <location evidence="1">Cilium</location>
        <location evidence="1">Flagellum</location>
    </subcellularLocation>
    <subcellularLocation>
        <location evidence="2">Cytoplasm</location>
        <location evidence="2">Cytoskeleton</location>
        <location evidence="2">Cilium axoneme</location>
    </subcellularLocation>
</comment>
<dbReference type="SMART" id="SM00698">
    <property type="entry name" value="MORN"/>
    <property type="match status" value="9"/>
</dbReference>
<dbReference type="RefSeq" id="XP_032816961.1">
    <property type="nucleotide sequence ID" value="XM_032961070.1"/>
</dbReference>
<feature type="region of interest" description="Disordered" evidence="9">
    <location>
        <begin position="638"/>
        <end position="676"/>
    </location>
</feature>
<gene>
    <name evidence="11 12 13" type="primary">LOC116946155</name>
</gene>
<feature type="compositionally biased region" description="Low complexity" evidence="9">
    <location>
        <begin position="658"/>
        <end position="674"/>
    </location>
</feature>
<evidence type="ECO:0000256" key="2">
    <source>
        <dbReference type="ARBA" id="ARBA00004430"/>
    </source>
</evidence>
<dbReference type="Gene3D" id="2.20.110.10">
    <property type="entry name" value="Histone H3 K4-specific methyltransferase SET7/9 N-terminal domain"/>
    <property type="match status" value="4"/>
</dbReference>
<keyword evidence="3" id="KW-0963">Cytoplasm</keyword>
<feature type="compositionally biased region" description="Low complexity" evidence="9">
    <location>
        <begin position="793"/>
        <end position="808"/>
    </location>
</feature>
<keyword evidence="7" id="KW-0206">Cytoskeleton</keyword>
<evidence type="ECO:0000256" key="6">
    <source>
        <dbReference type="ARBA" id="ARBA00023069"/>
    </source>
</evidence>
<keyword evidence="5" id="KW-0282">Flagellum</keyword>
<evidence type="ECO:0000256" key="3">
    <source>
        <dbReference type="ARBA" id="ARBA00022490"/>
    </source>
</evidence>
<keyword evidence="6" id="KW-0969">Cilium</keyword>
<evidence type="ECO:0000256" key="1">
    <source>
        <dbReference type="ARBA" id="ARBA00004230"/>
    </source>
</evidence>
<evidence type="ECO:0000256" key="9">
    <source>
        <dbReference type="SAM" id="MobiDB-lite"/>
    </source>
</evidence>
<evidence type="ECO:0000313" key="12">
    <source>
        <dbReference type="RefSeq" id="XP_032816960.1"/>
    </source>
</evidence>
<dbReference type="GO" id="GO:0005930">
    <property type="term" value="C:axoneme"/>
    <property type="evidence" value="ECO:0007669"/>
    <property type="project" value="UniProtKB-SubCell"/>
</dbReference>
<dbReference type="InterPro" id="IPR003409">
    <property type="entry name" value="MORN"/>
</dbReference>
<dbReference type="Pfam" id="PF02493">
    <property type="entry name" value="MORN"/>
    <property type="match status" value="9"/>
</dbReference>
<evidence type="ECO:0000313" key="10">
    <source>
        <dbReference type="Proteomes" id="UP001318040"/>
    </source>
</evidence>
<dbReference type="KEGG" id="pmrn:116946155"/>
<dbReference type="PANTHER" id="PTHR46613">
    <property type="entry name" value="RADIAL SPOKE HEAD 10 HOMOLOG B-RELATED"/>
    <property type="match status" value="1"/>
</dbReference>
<evidence type="ECO:0000256" key="5">
    <source>
        <dbReference type="ARBA" id="ARBA00022846"/>
    </source>
</evidence>
<evidence type="ECO:0000256" key="7">
    <source>
        <dbReference type="ARBA" id="ARBA00023212"/>
    </source>
</evidence>
<feature type="compositionally biased region" description="Basic and acidic residues" evidence="9">
    <location>
        <begin position="771"/>
        <end position="787"/>
    </location>
</feature>
<dbReference type="RefSeq" id="XP_032816959.1">
    <property type="nucleotide sequence ID" value="XM_032961068.1"/>
</dbReference>